<accession>A0A538SEJ2</accession>
<feature type="transmembrane region" description="Helical" evidence="1">
    <location>
        <begin position="200"/>
        <end position="222"/>
    </location>
</feature>
<feature type="transmembrane region" description="Helical" evidence="1">
    <location>
        <begin position="128"/>
        <end position="145"/>
    </location>
</feature>
<evidence type="ECO:0008006" key="4">
    <source>
        <dbReference type="Google" id="ProtNLM"/>
    </source>
</evidence>
<proteinExistence type="predicted"/>
<evidence type="ECO:0000256" key="1">
    <source>
        <dbReference type="SAM" id="Phobius"/>
    </source>
</evidence>
<feature type="transmembrane region" description="Helical" evidence="1">
    <location>
        <begin position="105"/>
        <end position="122"/>
    </location>
</feature>
<gene>
    <name evidence="2" type="ORF">E6K73_09250</name>
</gene>
<reference evidence="2 3" key="1">
    <citation type="journal article" date="2019" name="Nat. Microbiol.">
        <title>Mediterranean grassland soil C-N compound turnover is dependent on rainfall and depth, and is mediated by genomically divergent microorganisms.</title>
        <authorList>
            <person name="Diamond S."/>
            <person name="Andeer P.F."/>
            <person name="Li Z."/>
            <person name="Crits-Christoph A."/>
            <person name="Burstein D."/>
            <person name="Anantharaman K."/>
            <person name="Lane K.R."/>
            <person name="Thomas B.C."/>
            <person name="Pan C."/>
            <person name="Northen T.R."/>
            <person name="Banfield J.F."/>
        </authorList>
    </citation>
    <scope>NUCLEOTIDE SEQUENCE [LARGE SCALE GENOMIC DNA]</scope>
    <source>
        <strain evidence="2">WS_3</strain>
    </source>
</reference>
<feature type="transmembrane region" description="Helical" evidence="1">
    <location>
        <begin position="311"/>
        <end position="328"/>
    </location>
</feature>
<dbReference type="Proteomes" id="UP000320184">
    <property type="component" value="Unassembled WGS sequence"/>
</dbReference>
<keyword evidence="1" id="KW-0812">Transmembrane</keyword>
<evidence type="ECO:0000313" key="2">
    <source>
        <dbReference type="EMBL" id="TMQ49795.1"/>
    </source>
</evidence>
<dbReference type="EMBL" id="VBOT01000115">
    <property type="protein sequence ID" value="TMQ49795.1"/>
    <property type="molecule type" value="Genomic_DNA"/>
</dbReference>
<feature type="transmembrane region" description="Helical" evidence="1">
    <location>
        <begin position="76"/>
        <end position="93"/>
    </location>
</feature>
<sequence>MSPLIPRWLDRAARAASLALCAIAALEAFALWRLAASSPGFPIWDPAGHGLIGLDLAQAIRHADPLKFLSIINRQVAWPFVHGLMLAPMFLVLGNRYATADELSAVLYGLTVIAIVVAGWRLDPVRGAWIGGLAAALALASPAFAQFGTLCMLEMPGAFLLVLSLLAYAHAAADPARPGRLAAAGWCTTALFFCKYNYGLMWIAPLLLHEWLALPGAARAAWIDRALGAARAAWLKPFPFVMIVYAGLLAWIAVTGGGAFQLFGQRVSVRSPGNPAYGFYLLWVVWGLLALRRRRGRLRGWWESLPARARVWGLSVALPIGLWLLIPYPNRVRELIGLFWNRSTAESPWSLQSLLFYPRAFANDYSPAPPVGWLVLALAFVPPLKGPRGVGPGAIATLAAEQESSRDPQRLLYLAFLIDFLAIALTYAGSRADVFGLHRYPGSRFLFTTAPLIWLRAGTTAVHLLDLLPAGAGRIAAPARALGLAGLLAWTVLGRPPIDRIRAGHEAYQSPPGLAAVIDRVLEQADRPGDRAVLLGYSYPLSPALLAWQAELTGPRFDRRRIPERLPWLAPGAGADEIEGRVQSLSGRRVIAALATPGSPIATASYENEVRPDRAIVARLDEAPGVMKETDLSIPEAGFRVEVFRLGSGRAGSGPPAARLRPAR</sequence>
<dbReference type="AlphaFoldDB" id="A0A538SEJ2"/>
<keyword evidence="1" id="KW-0472">Membrane</keyword>
<organism evidence="2 3">
    <name type="scientific">Eiseniibacteriota bacterium</name>
    <dbReference type="NCBI Taxonomy" id="2212470"/>
    <lineage>
        <taxon>Bacteria</taxon>
        <taxon>Candidatus Eiseniibacteriota</taxon>
    </lineage>
</organism>
<feature type="transmembrane region" description="Helical" evidence="1">
    <location>
        <begin position="234"/>
        <end position="254"/>
    </location>
</feature>
<feature type="transmembrane region" description="Helical" evidence="1">
    <location>
        <begin position="157"/>
        <end position="173"/>
    </location>
</feature>
<keyword evidence="1" id="KW-1133">Transmembrane helix</keyword>
<comment type="caution">
    <text evidence="2">The sequence shown here is derived from an EMBL/GenBank/DDBJ whole genome shotgun (WGS) entry which is preliminary data.</text>
</comment>
<evidence type="ECO:0000313" key="3">
    <source>
        <dbReference type="Proteomes" id="UP000320184"/>
    </source>
</evidence>
<name>A0A538SEJ2_UNCEI</name>
<protein>
    <recommendedName>
        <fullName evidence="4">Glycosyltransferase RgtA/B/C/D-like domain-containing protein</fullName>
    </recommendedName>
</protein>
<feature type="transmembrane region" description="Helical" evidence="1">
    <location>
        <begin position="274"/>
        <end position="291"/>
    </location>
</feature>